<sequence>MLNLKKKQESQVAPLKQKQRSDEAAKRLQDGKQCIKAQKGQIQQKIKQEAECFRQWKASREKELLQLRKEGRRNEHERHKLQALNQFQKMVLQRKTEAAIATKRLKELIGVHKCAALDNRGQYKSFHGNTLNVQRNEKTLQRWIDLELEAMVNAHAARFEYEKQSQVQTAFAEELPLVKQVDQFSSDGLSPPQGKSENFRVSSMSPNARSARVVSPVNMLTTSSNAIVAMALQLSEKEERERGFTAGGHWNLLRSLGGAKTLLQYMFYAATDARCNILQI</sequence>
<dbReference type="Proteomes" id="UP001642360">
    <property type="component" value="Unassembled WGS sequence"/>
</dbReference>
<name>A0ABC8SW58_9AQUA</name>
<dbReference type="InterPro" id="IPR027640">
    <property type="entry name" value="Kinesin-like_fam"/>
</dbReference>
<feature type="compositionally biased region" description="Basic and acidic residues" evidence="1">
    <location>
        <begin position="19"/>
        <end position="30"/>
    </location>
</feature>
<evidence type="ECO:0000313" key="3">
    <source>
        <dbReference type="Proteomes" id="UP001642360"/>
    </source>
</evidence>
<dbReference type="EMBL" id="CAUOFW020003680">
    <property type="protein sequence ID" value="CAK9161437.1"/>
    <property type="molecule type" value="Genomic_DNA"/>
</dbReference>
<protein>
    <submittedName>
        <fullName evidence="2">Uncharacterized protein</fullName>
    </submittedName>
</protein>
<dbReference type="PANTHER" id="PTHR47969:SF3">
    <property type="entry name" value="KINESIN-LIKE PROTEIN KIN-4B"/>
    <property type="match status" value="1"/>
</dbReference>
<dbReference type="PANTHER" id="PTHR47969">
    <property type="entry name" value="CHROMOSOME-ASSOCIATED KINESIN KIF4A-RELATED"/>
    <property type="match status" value="1"/>
</dbReference>
<accession>A0ABC8SW58</accession>
<proteinExistence type="predicted"/>
<comment type="caution">
    <text evidence="2">The sequence shown here is derived from an EMBL/GenBank/DDBJ whole genome shotgun (WGS) entry which is preliminary data.</text>
</comment>
<evidence type="ECO:0000313" key="2">
    <source>
        <dbReference type="EMBL" id="CAK9161437.1"/>
    </source>
</evidence>
<evidence type="ECO:0000256" key="1">
    <source>
        <dbReference type="SAM" id="MobiDB-lite"/>
    </source>
</evidence>
<organism evidence="2 3">
    <name type="scientific">Ilex paraguariensis</name>
    <name type="common">yerba mate</name>
    <dbReference type="NCBI Taxonomy" id="185542"/>
    <lineage>
        <taxon>Eukaryota</taxon>
        <taxon>Viridiplantae</taxon>
        <taxon>Streptophyta</taxon>
        <taxon>Embryophyta</taxon>
        <taxon>Tracheophyta</taxon>
        <taxon>Spermatophyta</taxon>
        <taxon>Magnoliopsida</taxon>
        <taxon>eudicotyledons</taxon>
        <taxon>Gunneridae</taxon>
        <taxon>Pentapetalae</taxon>
        <taxon>asterids</taxon>
        <taxon>campanulids</taxon>
        <taxon>Aquifoliales</taxon>
        <taxon>Aquifoliaceae</taxon>
        <taxon>Ilex</taxon>
    </lineage>
</organism>
<dbReference type="Pfam" id="PF25764">
    <property type="entry name" value="KIF21A_4th"/>
    <property type="match status" value="1"/>
</dbReference>
<reference evidence="2 3" key="1">
    <citation type="submission" date="2024-02" db="EMBL/GenBank/DDBJ databases">
        <authorList>
            <person name="Vignale AGUSTIN F."/>
            <person name="Sosa J E."/>
            <person name="Modenutti C."/>
        </authorList>
    </citation>
    <scope>NUCLEOTIDE SEQUENCE [LARGE SCALE GENOMIC DNA]</scope>
</reference>
<feature type="region of interest" description="Disordered" evidence="1">
    <location>
        <begin position="1"/>
        <end position="30"/>
    </location>
</feature>
<dbReference type="AlphaFoldDB" id="A0ABC8SW58"/>
<gene>
    <name evidence="2" type="ORF">ILEXP_LOCUS30237</name>
</gene>
<keyword evidence="3" id="KW-1185">Reference proteome</keyword>